<dbReference type="AlphaFoldDB" id="A0AA46PPV7"/>
<dbReference type="RefSeq" id="WP_263508750.1">
    <property type="nucleotide sequence ID" value="NZ_CP106982.1"/>
</dbReference>
<evidence type="ECO:0000313" key="3">
    <source>
        <dbReference type="Proteomes" id="UP001163947"/>
    </source>
</evidence>
<organism evidence="2 3">
    <name type="scientific">Rhodococcus aetherivorans</name>
    <dbReference type="NCBI Taxonomy" id="191292"/>
    <lineage>
        <taxon>Bacteria</taxon>
        <taxon>Bacillati</taxon>
        <taxon>Actinomycetota</taxon>
        <taxon>Actinomycetes</taxon>
        <taxon>Mycobacteriales</taxon>
        <taxon>Nocardiaceae</taxon>
        <taxon>Rhodococcus</taxon>
    </lineage>
</organism>
<dbReference type="Proteomes" id="UP001163947">
    <property type="component" value="Chromosome"/>
</dbReference>
<dbReference type="GeneID" id="83619353"/>
<feature type="region of interest" description="Disordered" evidence="1">
    <location>
        <begin position="1"/>
        <end position="20"/>
    </location>
</feature>
<dbReference type="EMBL" id="CP106982">
    <property type="protein sequence ID" value="UYF94762.1"/>
    <property type="molecule type" value="Genomic_DNA"/>
</dbReference>
<name>A0AA46PPV7_9NOCA</name>
<reference evidence="2" key="1">
    <citation type="submission" date="2022-09" db="EMBL/GenBank/DDBJ databases">
        <title>The genome sequence of Rhodococcus aetherivorans N1.</title>
        <authorList>
            <person name="Jiang W."/>
        </authorList>
    </citation>
    <scope>NUCLEOTIDE SEQUENCE</scope>
    <source>
        <strain evidence="2">N1</strain>
    </source>
</reference>
<gene>
    <name evidence="2" type="ORF">OCS65_03010</name>
</gene>
<dbReference type="Gene3D" id="2.60.60.30">
    <property type="entry name" value="sav2460 like domains"/>
    <property type="match status" value="1"/>
</dbReference>
<dbReference type="InterPro" id="IPR003325">
    <property type="entry name" value="TerD"/>
</dbReference>
<protein>
    <submittedName>
        <fullName evidence="2">Tellurium resistance protein</fullName>
    </submittedName>
</protein>
<proteinExistence type="predicted"/>
<accession>A0AA46PPV7</accession>
<evidence type="ECO:0000256" key="1">
    <source>
        <dbReference type="SAM" id="MobiDB-lite"/>
    </source>
</evidence>
<dbReference type="CDD" id="cd06974">
    <property type="entry name" value="TerD_like"/>
    <property type="match status" value="1"/>
</dbReference>
<evidence type="ECO:0000313" key="2">
    <source>
        <dbReference type="EMBL" id="UYF94762.1"/>
    </source>
</evidence>
<sequence>MAIDYTRPSKNPGDKQGGVGLSKISLTKAAPTVGLAKSGAERGITQVNLNWSQGGSPAPRKQGFLAKLTGGATGRGVDLDLACLYELADGSKGVVQALGNSFGALEKPPFIALDGDDRTGAVSGGETMRIDLGQPERFRRILIFAMIYEGAPNWAAVDGVVTLTPPSGPQIEVRLDSPNNGARICAIAMLQNTGREISVSRLVEYVDGSQSDLDRAYGWGMNWAPGRK</sequence>